<dbReference type="OrthoDB" id="1938625at2759"/>
<evidence type="ECO:0000313" key="3">
    <source>
        <dbReference type="Proteomes" id="UP000825935"/>
    </source>
</evidence>
<sequence length="528" mass="62700">MAGCGIIKKGNIFRLLGIPMGFGISNDQRWNWMLDKFRAKIFKWSDVQHSISHRSFILKHYILPSLTYFLSCWQPNKKQMGQAISLARKFLWSNSKIPKVAWNTCCMKKSEGGLGLICPSRMAIQMAAKWIYRSLSSNDFWACLIKRNIKRFYVKNNKSWSNCSLWDVITAPVEFFPKGSQLICNFWKAWMVVKTNYNLPVWFAHNSSFLEQDSLWFGWFNSGSLLTLPIRWNKCRKEGYEHWKDLLRAGISIDEQDIINSHGLSFQCKQILLNKKVFLVEKLGTNMWSKQIDIQDVAWDMFNSYKKSYRSIKEIKGKLNKKWGLQWSHLQWKYRFQCTWAFPLTNKQSCLSWLILHQGIWTGSHARKYKIDAGHCKLCGKVEDMELLFIKCKYALRFWVGIWSFCQSQGLNTPNCKDILIGEAKGMDILMWQIIRNHTFWHIWKNRNSAIYKDKRKDYFFTFMYGLRKIVRLFLAVPNNDQLDYRSPFVIMKNHHFNVWKTKLLRMYSKPREDLITFLGDFIDSYLL</sequence>
<name>A0A8T2T104_CERRI</name>
<dbReference type="Proteomes" id="UP000825935">
    <property type="component" value="Chromosome 15"/>
</dbReference>
<dbReference type="InterPro" id="IPR026960">
    <property type="entry name" value="RVT-Znf"/>
</dbReference>
<dbReference type="PANTHER" id="PTHR33116:SF78">
    <property type="entry name" value="OS12G0587133 PROTEIN"/>
    <property type="match status" value="1"/>
</dbReference>
<evidence type="ECO:0000259" key="1">
    <source>
        <dbReference type="Pfam" id="PF13966"/>
    </source>
</evidence>
<dbReference type="Pfam" id="PF13966">
    <property type="entry name" value="zf-RVT"/>
    <property type="match status" value="1"/>
</dbReference>
<comment type="caution">
    <text evidence="2">The sequence shown here is derived from an EMBL/GenBank/DDBJ whole genome shotgun (WGS) entry which is preliminary data.</text>
</comment>
<protein>
    <recommendedName>
        <fullName evidence="1">Reverse transcriptase zinc-binding domain-containing protein</fullName>
    </recommendedName>
</protein>
<reference evidence="2" key="1">
    <citation type="submission" date="2021-08" db="EMBL/GenBank/DDBJ databases">
        <title>WGS assembly of Ceratopteris richardii.</title>
        <authorList>
            <person name="Marchant D.B."/>
            <person name="Chen G."/>
            <person name="Jenkins J."/>
            <person name="Shu S."/>
            <person name="Leebens-Mack J."/>
            <person name="Grimwood J."/>
            <person name="Schmutz J."/>
            <person name="Soltis P."/>
            <person name="Soltis D."/>
            <person name="Chen Z.-H."/>
        </authorList>
    </citation>
    <scope>NUCLEOTIDE SEQUENCE</scope>
    <source>
        <strain evidence="2">Whitten #5841</strain>
        <tissue evidence="2">Leaf</tissue>
    </source>
</reference>
<accession>A0A8T2T104</accession>
<keyword evidence="3" id="KW-1185">Reference proteome</keyword>
<evidence type="ECO:0000313" key="2">
    <source>
        <dbReference type="EMBL" id="KAH7404105.1"/>
    </source>
</evidence>
<proteinExistence type="predicted"/>
<gene>
    <name evidence="2" type="ORF">KP509_15G010900</name>
</gene>
<dbReference type="PANTHER" id="PTHR33116">
    <property type="entry name" value="REVERSE TRANSCRIPTASE ZINC-BINDING DOMAIN-CONTAINING PROTEIN-RELATED-RELATED"/>
    <property type="match status" value="1"/>
</dbReference>
<feature type="domain" description="Reverse transcriptase zinc-binding" evidence="1">
    <location>
        <begin position="325"/>
        <end position="399"/>
    </location>
</feature>
<dbReference type="EMBL" id="CM035420">
    <property type="protein sequence ID" value="KAH7404105.1"/>
    <property type="molecule type" value="Genomic_DNA"/>
</dbReference>
<organism evidence="2 3">
    <name type="scientific">Ceratopteris richardii</name>
    <name type="common">Triangle waterfern</name>
    <dbReference type="NCBI Taxonomy" id="49495"/>
    <lineage>
        <taxon>Eukaryota</taxon>
        <taxon>Viridiplantae</taxon>
        <taxon>Streptophyta</taxon>
        <taxon>Embryophyta</taxon>
        <taxon>Tracheophyta</taxon>
        <taxon>Polypodiopsida</taxon>
        <taxon>Polypodiidae</taxon>
        <taxon>Polypodiales</taxon>
        <taxon>Pteridineae</taxon>
        <taxon>Pteridaceae</taxon>
        <taxon>Parkerioideae</taxon>
        <taxon>Ceratopteris</taxon>
    </lineage>
</organism>
<dbReference type="AlphaFoldDB" id="A0A8T2T104"/>